<dbReference type="Gene3D" id="2.60.40.10">
    <property type="entry name" value="Immunoglobulins"/>
    <property type="match status" value="1"/>
</dbReference>
<reference evidence="2 3" key="1">
    <citation type="submission" date="2018-08" db="EMBL/GenBank/DDBJ databases">
        <title>Genomic Encyclopedia of Archaeal and Bacterial Type Strains, Phase II (KMG-II): from individual species to whole genera.</title>
        <authorList>
            <person name="Goeker M."/>
        </authorList>
    </citation>
    <scope>NUCLEOTIDE SEQUENCE [LARGE SCALE GENOMIC DNA]</scope>
    <source>
        <strain evidence="2 3">DSM 45791</strain>
    </source>
</reference>
<accession>A0A3E0HHN0</accession>
<dbReference type="AlphaFoldDB" id="A0A3E0HHN0"/>
<comment type="caution">
    <text evidence="2">The sequence shown here is derived from an EMBL/GenBank/DDBJ whole genome shotgun (WGS) entry which is preliminary data.</text>
</comment>
<dbReference type="InterPro" id="IPR014756">
    <property type="entry name" value="Ig_E-set"/>
</dbReference>
<dbReference type="Proteomes" id="UP000256269">
    <property type="component" value="Unassembled WGS sequence"/>
</dbReference>
<dbReference type="EMBL" id="QUNO01000007">
    <property type="protein sequence ID" value="REH45880.1"/>
    <property type="molecule type" value="Genomic_DNA"/>
</dbReference>
<evidence type="ECO:0000313" key="3">
    <source>
        <dbReference type="Proteomes" id="UP000256269"/>
    </source>
</evidence>
<evidence type="ECO:0000313" key="2">
    <source>
        <dbReference type="EMBL" id="REH45880.1"/>
    </source>
</evidence>
<dbReference type="GO" id="GO:0005975">
    <property type="term" value="P:carbohydrate metabolic process"/>
    <property type="evidence" value="ECO:0007669"/>
    <property type="project" value="UniProtKB-ARBA"/>
</dbReference>
<protein>
    <recommendedName>
        <fullName evidence="4">AMP-activated protein kinase-like protein</fullName>
    </recommendedName>
</protein>
<dbReference type="InterPro" id="IPR013783">
    <property type="entry name" value="Ig-like_fold"/>
</dbReference>
<sequence>MLHRIEPIDAQSCTVRFRLDRSQIDRAGTTSVVGDFNGWRPGHAPFVYRGFGGYQAAIVVPAGTTIRVRYLSERDGWGNPGNVDDSDGPNSVIHVTPGRS</sequence>
<organism evidence="2 3">
    <name type="scientific">Kutzneria buriramensis</name>
    <dbReference type="NCBI Taxonomy" id="1045776"/>
    <lineage>
        <taxon>Bacteria</taxon>
        <taxon>Bacillati</taxon>
        <taxon>Actinomycetota</taxon>
        <taxon>Actinomycetes</taxon>
        <taxon>Pseudonocardiales</taxon>
        <taxon>Pseudonocardiaceae</taxon>
        <taxon>Kutzneria</taxon>
    </lineage>
</organism>
<name>A0A3E0HHN0_9PSEU</name>
<evidence type="ECO:0008006" key="4">
    <source>
        <dbReference type="Google" id="ProtNLM"/>
    </source>
</evidence>
<dbReference type="SUPFAM" id="SSF81296">
    <property type="entry name" value="E set domains"/>
    <property type="match status" value="1"/>
</dbReference>
<proteinExistence type="predicted"/>
<dbReference type="OrthoDB" id="9811945at2"/>
<gene>
    <name evidence="2" type="ORF">BCF44_10712</name>
</gene>
<dbReference type="RefSeq" id="WP_116176060.1">
    <property type="nucleotide sequence ID" value="NZ_CP144375.1"/>
</dbReference>
<evidence type="ECO:0000256" key="1">
    <source>
        <dbReference type="SAM" id="MobiDB-lite"/>
    </source>
</evidence>
<keyword evidence="3" id="KW-1185">Reference proteome</keyword>
<feature type="region of interest" description="Disordered" evidence="1">
    <location>
        <begin position="77"/>
        <end position="100"/>
    </location>
</feature>